<keyword evidence="3" id="KW-1185">Reference proteome</keyword>
<dbReference type="SMART" id="SM00530">
    <property type="entry name" value="HTH_XRE"/>
    <property type="match status" value="1"/>
</dbReference>
<protein>
    <submittedName>
        <fullName evidence="2">Helix-turn-helix transcriptional regulator</fullName>
    </submittedName>
</protein>
<reference evidence="2 3" key="1">
    <citation type="submission" date="2020-07" db="EMBL/GenBank/DDBJ databases">
        <title>Halophilic bacteria isolated from french cheeses.</title>
        <authorList>
            <person name="Kothe C.I."/>
            <person name="Farah-Kraiem B."/>
            <person name="Renault P."/>
            <person name="Dridi B."/>
        </authorList>
    </citation>
    <scope>NUCLEOTIDE SEQUENCE [LARGE SCALE GENOMIC DNA]</scope>
    <source>
        <strain evidence="2 3">FME16</strain>
    </source>
</reference>
<dbReference type="SUPFAM" id="SSF47413">
    <property type="entry name" value="lambda repressor-like DNA-binding domains"/>
    <property type="match status" value="1"/>
</dbReference>
<dbReference type="RefSeq" id="WP_172116060.1">
    <property type="nucleotide sequence ID" value="NZ_JABUYX010000016.1"/>
</dbReference>
<dbReference type="PROSITE" id="PS50943">
    <property type="entry name" value="HTH_CROC1"/>
    <property type="match status" value="1"/>
</dbReference>
<sequence length="95" mass="10777">MNLKALKEQALQNSEVNAEYERLAPEFELANTLISMRQRAGLTQEELAQRLHTQKSNISRLERGDSNPGWKTLQRYAQACGFDLSVLPRPHKAAV</sequence>
<accession>A0ABR9FFY5</accession>
<name>A0ABR9FFY5_9GAMM</name>
<organism evidence="2 3">
    <name type="scientific">Halomonas citrativorans</name>
    <dbReference type="NCBI Taxonomy" id="2742612"/>
    <lineage>
        <taxon>Bacteria</taxon>
        <taxon>Pseudomonadati</taxon>
        <taxon>Pseudomonadota</taxon>
        <taxon>Gammaproteobacteria</taxon>
        <taxon>Oceanospirillales</taxon>
        <taxon>Halomonadaceae</taxon>
        <taxon>Halomonas</taxon>
    </lineage>
</organism>
<gene>
    <name evidence="2" type="ORF">EI163_13960</name>
</gene>
<evidence type="ECO:0000313" key="2">
    <source>
        <dbReference type="EMBL" id="MBE0404647.1"/>
    </source>
</evidence>
<dbReference type="EMBL" id="RRZC01000016">
    <property type="protein sequence ID" value="MBE0404647.1"/>
    <property type="molecule type" value="Genomic_DNA"/>
</dbReference>
<feature type="domain" description="HTH cro/C1-type" evidence="1">
    <location>
        <begin position="33"/>
        <end position="87"/>
    </location>
</feature>
<evidence type="ECO:0000259" key="1">
    <source>
        <dbReference type="PROSITE" id="PS50943"/>
    </source>
</evidence>
<dbReference type="Proteomes" id="UP000754821">
    <property type="component" value="Unassembled WGS sequence"/>
</dbReference>
<dbReference type="Pfam" id="PF13560">
    <property type="entry name" value="HTH_31"/>
    <property type="match status" value="1"/>
</dbReference>
<dbReference type="CDD" id="cd00093">
    <property type="entry name" value="HTH_XRE"/>
    <property type="match status" value="1"/>
</dbReference>
<dbReference type="InterPro" id="IPR010982">
    <property type="entry name" value="Lambda_DNA-bd_dom_sf"/>
</dbReference>
<dbReference type="Gene3D" id="1.10.260.40">
    <property type="entry name" value="lambda repressor-like DNA-binding domains"/>
    <property type="match status" value="1"/>
</dbReference>
<proteinExistence type="predicted"/>
<dbReference type="InterPro" id="IPR001387">
    <property type="entry name" value="Cro/C1-type_HTH"/>
</dbReference>
<comment type="caution">
    <text evidence="2">The sequence shown here is derived from an EMBL/GenBank/DDBJ whole genome shotgun (WGS) entry which is preliminary data.</text>
</comment>
<evidence type="ECO:0000313" key="3">
    <source>
        <dbReference type="Proteomes" id="UP000754821"/>
    </source>
</evidence>